<keyword evidence="5" id="KW-1185">Reference proteome</keyword>
<feature type="transmembrane region" description="Helical" evidence="2">
    <location>
        <begin position="58"/>
        <end position="77"/>
    </location>
</feature>
<keyword evidence="2" id="KW-0812">Transmembrane</keyword>
<keyword evidence="2" id="KW-0472">Membrane</keyword>
<protein>
    <submittedName>
        <fullName evidence="4">DMT family transporter</fullName>
    </submittedName>
</protein>
<feature type="transmembrane region" description="Helical" evidence="2">
    <location>
        <begin position="33"/>
        <end position="52"/>
    </location>
</feature>
<feature type="transmembrane region" description="Helical" evidence="2">
    <location>
        <begin position="236"/>
        <end position="255"/>
    </location>
</feature>
<evidence type="ECO:0000256" key="2">
    <source>
        <dbReference type="SAM" id="Phobius"/>
    </source>
</evidence>
<feature type="transmembrane region" description="Helical" evidence="2">
    <location>
        <begin position="267"/>
        <end position="283"/>
    </location>
</feature>
<name>A0A4P6JLS8_KTERU</name>
<evidence type="ECO:0000313" key="5">
    <source>
        <dbReference type="Proteomes" id="UP000290365"/>
    </source>
</evidence>
<feature type="transmembrane region" description="Helical" evidence="2">
    <location>
        <begin position="203"/>
        <end position="224"/>
    </location>
</feature>
<dbReference type="InterPro" id="IPR000620">
    <property type="entry name" value="EamA_dom"/>
</dbReference>
<feature type="transmembrane region" description="Helical" evidence="2">
    <location>
        <begin position="89"/>
        <end position="107"/>
    </location>
</feature>
<dbReference type="PANTHER" id="PTHR12715:SF4">
    <property type="entry name" value="EAMA DOMAIN-CONTAINING PROTEIN"/>
    <property type="match status" value="1"/>
</dbReference>
<dbReference type="PANTHER" id="PTHR12715">
    <property type="entry name" value="TRANSPORTER, DRUG/METABOLITE EXPORTER FAMILY"/>
    <property type="match status" value="1"/>
</dbReference>
<feature type="transmembrane region" description="Helical" evidence="2">
    <location>
        <begin position="172"/>
        <end position="191"/>
    </location>
</feature>
<dbReference type="GO" id="GO:0016020">
    <property type="term" value="C:membrane"/>
    <property type="evidence" value="ECO:0007669"/>
    <property type="project" value="InterPro"/>
</dbReference>
<dbReference type="InterPro" id="IPR037185">
    <property type="entry name" value="EmrE-like"/>
</dbReference>
<evidence type="ECO:0000256" key="1">
    <source>
        <dbReference type="ARBA" id="ARBA00007362"/>
    </source>
</evidence>
<gene>
    <name evidence="4" type="ORF">EPA93_09410</name>
</gene>
<dbReference type="Proteomes" id="UP000290365">
    <property type="component" value="Chromosome"/>
</dbReference>
<dbReference type="EMBL" id="CP035758">
    <property type="protein sequence ID" value="QBD76217.1"/>
    <property type="molecule type" value="Genomic_DNA"/>
</dbReference>
<reference evidence="4 5" key="1">
    <citation type="submission" date="2019-01" db="EMBL/GenBank/DDBJ databases">
        <title>Ktedonosporobacter rubrisoli SCAWS-G2.</title>
        <authorList>
            <person name="Huang Y."/>
            <person name="Yan B."/>
        </authorList>
    </citation>
    <scope>NUCLEOTIDE SEQUENCE [LARGE SCALE GENOMIC DNA]</scope>
    <source>
        <strain evidence="4 5">SCAWS-G2</strain>
    </source>
</reference>
<dbReference type="OrthoDB" id="9799821at2"/>
<dbReference type="RefSeq" id="WP_129886812.1">
    <property type="nucleotide sequence ID" value="NZ_CP035758.1"/>
</dbReference>
<feature type="transmembrane region" description="Helical" evidence="2">
    <location>
        <begin position="145"/>
        <end position="166"/>
    </location>
</feature>
<feature type="domain" description="EamA" evidence="3">
    <location>
        <begin position="172"/>
        <end position="306"/>
    </location>
</feature>
<comment type="similarity">
    <text evidence="1">Belongs to the EamA transporter family.</text>
</comment>
<feature type="domain" description="EamA" evidence="3">
    <location>
        <begin position="30"/>
        <end position="161"/>
    </location>
</feature>
<proteinExistence type="inferred from homology"/>
<accession>A0A4P6JLS8</accession>
<dbReference type="KEGG" id="kbs:EPA93_09410"/>
<dbReference type="Pfam" id="PF00892">
    <property type="entry name" value="EamA"/>
    <property type="match status" value="2"/>
</dbReference>
<sequence>MKRLSLPGRNLPEAGKAQALQHRFALDLRGSGAAILTVILWASAFPGIRAALPHYSPFHVALLRYVTASIVLAIYALFTRMSLPAWRDLPRFALLGLLGIAFYNVALNGGEVRVPAAEASFLVASAPALMAVEAMFLLKERMRLWGWLGIAISCAGIAFITLSSTTSFQVDLWAVLVLSAAFAQSLYSIWQKALLSRYSAFECTAYAIWSGTIFLLIFSPGLLSEVRLAPFSATGAAIYLGIFPGALGYVSWAYALSRLSGSTAGSFLYLVPLVAVGLAWLWLGEIPAWLVLWGGLLVLAGVILVNTAKQRSATNGKRAENE</sequence>
<keyword evidence="2" id="KW-1133">Transmembrane helix</keyword>
<feature type="transmembrane region" description="Helical" evidence="2">
    <location>
        <begin position="289"/>
        <end position="308"/>
    </location>
</feature>
<evidence type="ECO:0000259" key="3">
    <source>
        <dbReference type="Pfam" id="PF00892"/>
    </source>
</evidence>
<dbReference type="AlphaFoldDB" id="A0A4P6JLS8"/>
<feature type="transmembrane region" description="Helical" evidence="2">
    <location>
        <begin position="119"/>
        <end position="138"/>
    </location>
</feature>
<dbReference type="InterPro" id="IPR052756">
    <property type="entry name" value="Alkyne_AA_exporter"/>
</dbReference>
<organism evidence="4 5">
    <name type="scientific">Ktedonosporobacter rubrisoli</name>
    <dbReference type="NCBI Taxonomy" id="2509675"/>
    <lineage>
        <taxon>Bacteria</taxon>
        <taxon>Bacillati</taxon>
        <taxon>Chloroflexota</taxon>
        <taxon>Ktedonobacteria</taxon>
        <taxon>Ktedonobacterales</taxon>
        <taxon>Ktedonosporobacteraceae</taxon>
        <taxon>Ktedonosporobacter</taxon>
    </lineage>
</organism>
<evidence type="ECO:0000313" key="4">
    <source>
        <dbReference type="EMBL" id="QBD76217.1"/>
    </source>
</evidence>
<dbReference type="SUPFAM" id="SSF103481">
    <property type="entry name" value="Multidrug resistance efflux transporter EmrE"/>
    <property type="match status" value="2"/>
</dbReference>